<evidence type="ECO:0000313" key="3">
    <source>
        <dbReference type="EMBL" id="DAD37258.1"/>
    </source>
</evidence>
<protein>
    <submittedName>
        <fullName evidence="3">Uncharacterized protein</fullName>
    </submittedName>
</protein>
<evidence type="ECO:0000313" key="4">
    <source>
        <dbReference type="Proteomes" id="UP000607653"/>
    </source>
</evidence>
<feature type="compositionally biased region" description="Basic and acidic residues" evidence="2">
    <location>
        <begin position="48"/>
        <end position="60"/>
    </location>
</feature>
<organism evidence="3 4">
    <name type="scientific">Nelumbo nucifera</name>
    <name type="common">Sacred lotus</name>
    <dbReference type="NCBI Taxonomy" id="4432"/>
    <lineage>
        <taxon>Eukaryota</taxon>
        <taxon>Viridiplantae</taxon>
        <taxon>Streptophyta</taxon>
        <taxon>Embryophyta</taxon>
        <taxon>Tracheophyta</taxon>
        <taxon>Spermatophyta</taxon>
        <taxon>Magnoliopsida</taxon>
        <taxon>Proteales</taxon>
        <taxon>Nelumbonaceae</taxon>
        <taxon>Nelumbo</taxon>
    </lineage>
</organism>
<sequence length="264" mass="30898">MQRVAGMITILDDVKARIQKIQPPDKKRQAFLRRCNTDLRPNRVNSSPRERRTNDMVNDEEQRLRKELDESMAARKSLERMFSSLGKEKEIMATELARKVHQLNGMEEHLNDLKAQNEMLLAKVQTCAAEHKEKPCETETEDTESSALLLQERNKALWEQLMRSLDGYRSLKKKLDDTLEENAGFQTKMAEITIEISAGQKKIQDIRQRMTESNEQQEEIEEELSRMENMFRRLEMKVSKNWEKRSECFKPKAYPSAGKPLILV</sequence>
<keyword evidence="4" id="KW-1185">Reference proteome</keyword>
<name>A0A822Z6T3_NELNU</name>
<evidence type="ECO:0000256" key="1">
    <source>
        <dbReference type="SAM" id="Coils"/>
    </source>
</evidence>
<reference evidence="3 4" key="1">
    <citation type="journal article" date="2020" name="Mol. Biol. Evol.">
        <title>Distinct Expression and Methylation Patterns for Genes with Different Fates following a Single Whole-Genome Duplication in Flowering Plants.</title>
        <authorList>
            <person name="Shi T."/>
            <person name="Rahmani R.S."/>
            <person name="Gugger P.F."/>
            <person name="Wang M."/>
            <person name="Li H."/>
            <person name="Zhang Y."/>
            <person name="Li Z."/>
            <person name="Wang Q."/>
            <person name="Van de Peer Y."/>
            <person name="Marchal K."/>
            <person name="Chen J."/>
        </authorList>
    </citation>
    <scope>NUCLEOTIDE SEQUENCE [LARGE SCALE GENOMIC DNA]</scope>
    <source>
        <tissue evidence="3">Leaf</tissue>
    </source>
</reference>
<gene>
    <name evidence="3" type="ORF">HUJ06_007899</name>
</gene>
<accession>A0A822Z6T3</accession>
<feature type="coiled-coil region" evidence="1">
    <location>
        <begin position="168"/>
        <end position="237"/>
    </location>
</feature>
<dbReference type="PANTHER" id="PTHR38378:SF3">
    <property type="entry name" value="MYOSIN HEAVY CHAIN-LIKE PROTEIN"/>
    <property type="match status" value="1"/>
</dbReference>
<feature type="coiled-coil region" evidence="1">
    <location>
        <begin position="61"/>
        <end position="130"/>
    </location>
</feature>
<dbReference type="EMBL" id="DUZY01000004">
    <property type="protein sequence ID" value="DAD37258.1"/>
    <property type="molecule type" value="Genomic_DNA"/>
</dbReference>
<dbReference type="Proteomes" id="UP000607653">
    <property type="component" value="Unassembled WGS sequence"/>
</dbReference>
<comment type="caution">
    <text evidence="3">The sequence shown here is derived from an EMBL/GenBank/DDBJ whole genome shotgun (WGS) entry which is preliminary data.</text>
</comment>
<keyword evidence="1" id="KW-0175">Coiled coil</keyword>
<dbReference type="PANTHER" id="PTHR38378">
    <property type="entry name" value="MYOSIN HEAVY CHAIN-LIKE PROTEIN"/>
    <property type="match status" value="1"/>
</dbReference>
<proteinExistence type="predicted"/>
<evidence type="ECO:0000256" key="2">
    <source>
        <dbReference type="SAM" id="MobiDB-lite"/>
    </source>
</evidence>
<feature type="region of interest" description="Disordered" evidence="2">
    <location>
        <begin position="39"/>
        <end position="60"/>
    </location>
</feature>
<dbReference type="AlphaFoldDB" id="A0A822Z6T3"/>